<proteinExistence type="predicted"/>
<keyword evidence="3" id="KW-1185">Reference proteome</keyword>
<feature type="domain" description="Aminoglycoside phosphotransferase" evidence="1">
    <location>
        <begin position="29"/>
        <end position="269"/>
    </location>
</feature>
<dbReference type="SUPFAM" id="SSF56112">
    <property type="entry name" value="Protein kinase-like (PK-like)"/>
    <property type="match status" value="1"/>
</dbReference>
<gene>
    <name evidence="2" type="ORF">DPPLL_33470</name>
</gene>
<evidence type="ECO:0000259" key="1">
    <source>
        <dbReference type="Pfam" id="PF01636"/>
    </source>
</evidence>
<reference evidence="2 3" key="1">
    <citation type="submission" date="2022-01" db="EMBL/GenBank/DDBJ databases">
        <title>Desulfofustis limnae sp. nov., a novel mesophilic sulfate-reducing bacterium isolated from marsh soil.</title>
        <authorList>
            <person name="Watanabe M."/>
            <person name="Takahashi A."/>
            <person name="Kojima H."/>
            <person name="Fukui M."/>
        </authorList>
    </citation>
    <scope>NUCLEOTIDE SEQUENCE [LARGE SCALE GENOMIC DNA]</scope>
    <source>
        <strain evidence="2 3">PPLL</strain>
    </source>
</reference>
<evidence type="ECO:0000313" key="2">
    <source>
        <dbReference type="EMBL" id="BDD88982.1"/>
    </source>
</evidence>
<dbReference type="InterPro" id="IPR050249">
    <property type="entry name" value="Pseudomonas-type_ThrB"/>
</dbReference>
<dbReference type="Proteomes" id="UP000830055">
    <property type="component" value="Chromosome"/>
</dbReference>
<sequence length="365" mass="41403">MEAARNPVLIWLLQHYFTDPVEIIRSEVLGRGRIHDTYLVHHRNRPPLVVQRLNRSVFPDPICVAENVALVGEHLVRRCTDRTDDFRVLRTLPARDGSSCVLSPAGEIWRILEYIDALPVPPALIGAPHAFEVGRILGCFHQLLSDFDAVHLCRPLPGFHDLPGYCRDYERVLVHFPHRRSGDLLACCTLVDRRLGSASVFAEALARGDLVERVVHGDPKGDNVLFDRQADRAVALVDLDTVSLGVVPYDLGDCLRSLCNPAGERPTERNRISFDLGLCRRLLTGYHASGALLTDGERHYLYQGVRLVTFELGLRFLTDYLAENRYFRVVHPEDNLRRALVQFELLQVIEKQQAAIESLVDEIWR</sequence>
<accession>A0ABN6MBW8</accession>
<dbReference type="Pfam" id="PF01636">
    <property type="entry name" value="APH"/>
    <property type="match status" value="1"/>
</dbReference>
<name>A0ABN6MBW8_9BACT</name>
<evidence type="ECO:0000313" key="3">
    <source>
        <dbReference type="Proteomes" id="UP000830055"/>
    </source>
</evidence>
<dbReference type="PANTHER" id="PTHR21064:SF5">
    <property type="entry name" value="SLR1880 PROTEIN"/>
    <property type="match status" value="1"/>
</dbReference>
<dbReference type="EMBL" id="AP025516">
    <property type="protein sequence ID" value="BDD88982.1"/>
    <property type="molecule type" value="Genomic_DNA"/>
</dbReference>
<dbReference type="InterPro" id="IPR011009">
    <property type="entry name" value="Kinase-like_dom_sf"/>
</dbReference>
<dbReference type="InterPro" id="IPR002575">
    <property type="entry name" value="Aminoglycoside_PTrfase"/>
</dbReference>
<dbReference type="Gene3D" id="3.90.1200.10">
    <property type="match status" value="1"/>
</dbReference>
<protein>
    <submittedName>
        <fullName evidence="2">Aminoglycoside phosphotransferase</fullName>
    </submittedName>
</protein>
<organism evidence="2 3">
    <name type="scientific">Desulfofustis limnaeus</name>
    <dbReference type="NCBI Taxonomy" id="2740163"/>
    <lineage>
        <taxon>Bacteria</taxon>
        <taxon>Pseudomonadati</taxon>
        <taxon>Thermodesulfobacteriota</taxon>
        <taxon>Desulfobulbia</taxon>
        <taxon>Desulfobulbales</taxon>
        <taxon>Desulfocapsaceae</taxon>
        <taxon>Desulfofustis</taxon>
    </lineage>
</organism>
<dbReference type="PANTHER" id="PTHR21064">
    <property type="entry name" value="AMINOGLYCOSIDE PHOSPHOTRANSFERASE DOMAIN-CONTAINING PROTEIN-RELATED"/>
    <property type="match status" value="1"/>
</dbReference>